<dbReference type="RefSeq" id="WP_070809067.1">
    <property type="nucleotide sequence ID" value="NZ_QDLV01000081.1"/>
</dbReference>
<gene>
    <name evidence="2" type="ORF">C4855_27535</name>
</gene>
<feature type="signal peptide" evidence="1">
    <location>
        <begin position="1"/>
        <end position="18"/>
    </location>
</feature>
<keyword evidence="1" id="KW-0732">Signal</keyword>
<dbReference type="PROSITE" id="PS51257">
    <property type="entry name" value="PROKAR_LIPOPROTEIN"/>
    <property type="match status" value="1"/>
</dbReference>
<dbReference type="InterPro" id="IPR010438">
    <property type="entry name" value="Lambda_Bor"/>
</dbReference>
<dbReference type="AlphaFoldDB" id="A0A2T8WMP0"/>
<name>A0A2T8WMP0_SALET</name>
<reference evidence="2 3" key="1">
    <citation type="submission" date="2018-04" db="EMBL/GenBank/DDBJ databases">
        <title>Serotype diversity and antimicrobial resistance among Salmonella enterica isolated from patients at an equine referral hospital.</title>
        <authorList>
            <person name="Leon I.M."/>
            <person name="Lawhon S.D."/>
            <person name="Norman K.N."/>
            <person name="Threadgill D.S."/>
            <person name="Ohta N."/>
            <person name="Vinasco J."/>
            <person name="Scott H.M."/>
        </authorList>
    </citation>
    <scope>NUCLEOTIDE SEQUENCE [LARGE SCALE GENOMIC DNA]</scope>
    <source>
        <strain evidence="2 3">230</strain>
    </source>
</reference>
<evidence type="ECO:0000256" key="1">
    <source>
        <dbReference type="SAM" id="SignalP"/>
    </source>
</evidence>
<dbReference type="Pfam" id="PF06291">
    <property type="entry name" value="Lambda_Bor"/>
    <property type="match status" value="1"/>
</dbReference>
<protein>
    <submittedName>
        <fullName evidence="2">Lipoprotein bor</fullName>
    </submittedName>
</protein>
<evidence type="ECO:0000313" key="3">
    <source>
        <dbReference type="Proteomes" id="UP000245551"/>
    </source>
</evidence>
<dbReference type="Proteomes" id="UP000245551">
    <property type="component" value="Unassembled WGS sequence"/>
</dbReference>
<accession>A0A2T8WMP0</accession>
<proteinExistence type="predicted"/>
<sequence>MFKSAMILVLTLFLSGCAQQTFTMRPDPVTTPQKTITHHFFISGLAQKKTVDAAAVCGGEDKVLRTETQLTFLNGLIGFVTLGIYTPLEARVYCAK</sequence>
<organism evidence="2 3">
    <name type="scientific">Salmonella enterica subsp. enterica serovar Gaminara</name>
    <dbReference type="NCBI Taxonomy" id="913070"/>
    <lineage>
        <taxon>Bacteria</taxon>
        <taxon>Pseudomonadati</taxon>
        <taxon>Pseudomonadota</taxon>
        <taxon>Gammaproteobacteria</taxon>
        <taxon>Enterobacterales</taxon>
        <taxon>Enterobacteriaceae</taxon>
        <taxon>Salmonella</taxon>
    </lineage>
</organism>
<keyword evidence="2" id="KW-0449">Lipoprotein</keyword>
<feature type="chain" id="PRO_5015537656" evidence="1">
    <location>
        <begin position="19"/>
        <end position="96"/>
    </location>
</feature>
<evidence type="ECO:0000313" key="2">
    <source>
        <dbReference type="EMBL" id="PVJ39664.1"/>
    </source>
</evidence>
<dbReference type="EMBL" id="QDLV01000081">
    <property type="protein sequence ID" value="PVJ39664.1"/>
    <property type="molecule type" value="Genomic_DNA"/>
</dbReference>
<comment type="caution">
    <text evidence="2">The sequence shown here is derived from an EMBL/GenBank/DDBJ whole genome shotgun (WGS) entry which is preliminary data.</text>
</comment>